<dbReference type="PATRIC" id="fig|35806.4.peg.3043"/>
<dbReference type="eggNOG" id="COG4649">
    <property type="taxonomic scope" value="Bacteria"/>
</dbReference>
<gene>
    <name evidence="3" type="ORF">NHU_02960</name>
</gene>
<dbReference type="RefSeq" id="WP_042460116.1">
    <property type="nucleotide sequence ID" value="NZ_CP015421.1"/>
</dbReference>
<sequence length="217" mass="23170">MTNPESFIQEVTEEVRRDRLFSWMRRYGWIAALVILILVGGAAWREWSLVQRQAEAQALGDRILDALDIQDAAARSQALAGIEAEGEAGALVALLAASEAPDAAARIAATERLEAVASDSALPPYMADLAALKLVLLRGSEIPPEARIAALEPLAGPGRPFRPLVLEQIAYAEIEAGRTEAALDRLRGLLQDAEASADLRRRASQLIVALGGSQDAG</sequence>
<evidence type="ECO:0000313" key="3">
    <source>
        <dbReference type="EMBL" id="BAQ70107.1"/>
    </source>
</evidence>
<feature type="domain" description="Ancillary SecYEG translocon subunit/Cell division coordinator CpoB TPR" evidence="2">
    <location>
        <begin position="23"/>
        <end position="137"/>
    </location>
</feature>
<reference evidence="3 4" key="1">
    <citation type="submission" date="2015-02" db="EMBL/GenBank/DDBJ databases">
        <title>Genome sequene of Rhodovulum sulfidophilum DSM 2351.</title>
        <authorList>
            <person name="Nagao N."/>
        </authorList>
    </citation>
    <scope>NUCLEOTIDE SEQUENCE [LARGE SCALE GENOMIC DNA]</scope>
    <source>
        <strain evidence="3 4">DSM 2351</strain>
    </source>
</reference>
<proteinExistence type="predicted"/>
<keyword evidence="1" id="KW-0472">Membrane</keyword>
<protein>
    <recommendedName>
        <fullName evidence="2">Ancillary SecYEG translocon subunit/Cell division coordinator CpoB TPR domain-containing protein</fullName>
    </recommendedName>
</protein>
<dbReference type="EMBL" id="AP014800">
    <property type="protein sequence ID" value="BAQ70107.1"/>
    <property type="molecule type" value="Genomic_DNA"/>
</dbReference>
<accession>A0A0D6B4R5</accession>
<keyword evidence="1" id="KW-1133">Transmembrane helix</keyword>
<name>A0A0D6B4R5_RHOSU</name>
<dbReference type="Proteomes" id="UP000064912">
    <property type="component" value="Chromosome"/>
</dbReference>
<dbReference type="AlphaFoldDB" id="A0A0D6B4R5"/>
<dbReference type="KEGG" id="rsu:NHU_02960"/>
<evidence type="ECO:0000256" key="1">
    <source>
        <dbReference type="SAM" id="Phobius"/>
    </source>
</evidence>
<evidence type="ECO:0000313" key="4">
    <source>
        <dbReference type="Proteomes" id="UP000064912"/>
    </source>
</evidence>
<dbReference type="Pfam" id="PF09976">
    <property type="entry name" value="TPR_21"/>
    <property type="match status" value="1"/>
</dbReference>
<dbReference type="InterPro" id="IPR018704">
    <property type="entry name" value="SecYEG/CpoB_TPR"/>
</dbReference>
<evidence type="ECO:0000259" key="2">
    <source>
        <dbReference type="Pfam" id="PF09976"/>
    </source>
</evidence>
<keyword evidence="1" id="KW-0812">Transmembrane</keyword>
<feature type="transmembrane region" description="Helical" evidence="1">
    <location>
        <begin position="27"/>
        <end position="44"/>
    </location>
</feature>
<dbReference type="GeneID" id="93539155"/>
<organism evidence="3 4">
    <name type="scientific">Rhodovulum sulfidophilum</name>
    <name type="common">Rhodobacter sulfidophilus</name>
    <dbReference type="NCBI Taxonomy" id="35806"/>
    <lineage>
        <taxon>Bacteria</taxon>
        <taxon>Pseudomonadati</taxon>
        <taxon>Pseudomonadota</taxon>
        <taxon>Alphaproteobacteria</taxon>
        <taxon>Rhodobacterales</taxon>
        <taxon>Paracoccaceae</taxon>
        <taxon>Rhodovulum</taxon>
    </lineage>
</organism>